<sequence>MPKRGENIRKRKDGRWEARYIAERDENGKAVYHSVYGKSYAEVKEKQKRQQLEVKRECFKAAGMSLKELLEQWLQNHKMRYKQSTYSKYKYIIGRHLAPGIGSMQVRNVNVSEINEFLGNKLQQGGLEGGKPLSPAYVRTMALILNAAFNYAAAEEFCSPLKTEIFKPAVKQPKVSTLSHREYNHLRQYCQEHLNVTSLGILIALGAGLRVGEICALRWEDVDSDNRLLCVNHTVSRISDDQGKCRWIIELPKTMSSIRVVPISDALMDALLQVRENSDSDYIVSDCKSFTNPRTFEYRYHRELSASRVTEVNFHALRHTFATRCVEGGMDIKTLSEILGHSNVGITLNTYVHSSLELKKRQVEKVERFFQERGQD</sequence>
<organism evidence="1 2">
    <name type="scientific">Petralouisia muris</name>
    <dbReference type="NCBI Taxonomy" id="3032872"/>
    <lineage>
        <taxon>Bacteria</taxon>
        <taxon>Bacillati</taxon>
        <taxon>Bacillota</taxon>
        <taxon>Clostridia</taxon>
        <taxon>Lachnospirales</taxon>
        <taxon>Lachnospiraceae</taxon>
        <taxon>Petralouisia</taxon>
    </lineage>
</organism>
<gene>
    <name evidence="1" type="ORF">E5329_02750</name>
</gene>
<reference evidence="1" key="1">
    <citation type="submission" date="2019-04" db="EMBL/GenBank/DDBJ databases">
        <title>Microbes associate with the intestines of laboratory mice.</title>
        <authorList>
            <person name="Navarre W."/>
            <person name="Wong E."/>
            <person name="Huang K."/>
            <person name="Tropini C."/>
            <person name="Ng K."/>
            <person name="Yu B."/>
        </authorList>
    </citation>
    <scope>NUCLEOTIDE SEQUENCE</scope>
    <source>
        <strain evidence="1">NM01_1-7b</strain>
    </source>
</reference>
<keyword evidence="2" id="KW-1185">Reference proteome</keyword>
<evidence type="ECO:0000313" key="1">
    <source>
        <dbReference type="EMBL" id="TGY97792.1"/>
    </source>
</evidence>
<name>A0AC61S1E0_9FIRM</name>
<dbReference type="EMBL" id="SRYA01000004">
    <property type="protein sequence ID" value="TGY97792.1"/>
    <property type="molecule type" value="Genomic_DNA"/>
</dbReference>
<protein>
    <submittedName>
        <fullName evidence="1">Site-specific integrase</fullName>
    </submittedName>
</protein>
<accession>A0AC61S1E0</accession>
<proteinExistence type="predicted"/>
<dbReference type="Proteomes" id="UP000304953">
    <property type="component" value="Unassembled WGS sequence"/>
</dbReference>
<evidence type="ECO:0000313" key="2">
    <source>
        <dbReference type="Proteomes" id="UP000304953"/>
    </source>
</evidence>
<comment type="caution">
    <text evidence="1">The sequence shown here is derived from an EMBL/GenBank/DDBJ whole genome shotgun (WGS) entry which is preliminary data.</text>
</comment>